<evidence type="ECO:0000256" key="5">
    <source>
        <dbReference type="ARBA" id="ARBA00022475"/>
    </source>
</evidence>
<sequence>MAMIRYRKNLIIRKDGKTMNSDNLRMIIGFVIIMLILIIWQMLLPARTKNVPQPAPVAPESVPTQALPKKIEANETELSQELIPETTFTLENEFLQILISSHAGAIKSCSLKNYAVQLVPPGQTILSISQFKNLPIIAAQSCDSSVTLIYQTSNGTATQTWMLGQDYTLNLLLTAPAALAKLTFDIQSGIAPSEKNLKEDLANFHFYVRSGGKIHQVAASTLRKKTYTTSADWVGLKSKYFFLALVNQNETQDSCQAVLLPDGRIGMQITHILASVPGRFLVYLGPIEYNRLRRFRLGFENVVSLGWLKPIALGILYLLRLFYQLVRNWGLAIVLFSIIMKGIFYPLTRTQTRQMRQLQLLQPKIEELKKKYKDDPQQLNQETMRLYQLYKVNPLSGCLPLFVQMPVFFALYAVLRNFIELRGAGFILWLKDLSQPDTLFGHIPSGIPLIGGFAIGLLPILMGASFIVQNLLTTTDKRNWAMTIIFPIFITAIFLNLSSGLQLYWFIYNILSIGESLIVTKGGSLWQKSKATPKPGVN</sequence>
<dbReference type="CDD" id="cd20070">
    <property type="entry name" value="5TM_YidC_Alb3"/>
    <property type="match status" value="1"/>
</dbReference>
<evidence type="ECO:0000256" key="12">
    <source>
        <dbReference type="ARBA" id="ARBA00033342"/>
    </source>
</evidence>
<feature type="transmembrane region" description="Helical" evidence="13">
    <location>
        <begin position="446"/>
        <end position="468"/>
    </location>
</feature>
<proteinExistence type="inferred from homology"/>
<evidence type="ECO:0000256" key="1">
    <source>
        <dbReference type="ARBA" id="ARBA00004429"/>
    </source>
</evidence>
<dbReference type="PRINTS" id="PR01900">
    <property type="entry name" value="YIDCPROTEIN"/>
</dbReference>
<reference evidence="16" key="1">
    <citation type="journal article" date="2020" name="mSystems">
        <title>Genome- and Community-Level Interaction Insights into Carbon Utilization and Element Cycling Functions of Hydrothermarchaeota in Hydrothermal Sediment.</title>
        <authorList>
            <person name="Zhou Z."/>
            <person name="Liu Y."/>
            <person name="Xu W."/>
            <person name="Pan J."/>
            <person name="Luo Z.H."/>
            <person name="Li M."/>
        </authorList>
    </citation>
    <scope>NUCLEOTIDE SEQUENCE [LARGE SCALE GENOMIC DNA]</scope>
    <source>
        <strain evidence="16">SpSt-914</strain>
    </source>
</reference>
<dbReference type="InterPro" id="IPR047196">
    <property type="entry name" value="YidC_ALB_C"/>
</dbReference>
<feature type="transmembrane region" description="Helical" evidence="13">
    <location>
        <begin position="394"/>
        <end position="415"/>
    </location>
</feature>
<dbReference type="Pfam" id="PF14849">
    <property type="entry name" value="YidC_periplas"/>
    <property type="match status" value="1"/>
</dbReference>
<dbReference type="GO" id="GO:0032977">
    <property type="term" value="F:membrane insertase activity"/>
    <property type="evidence" value="ECO:0007669"/>
    <property type="project" value="InterPro"/>
</dbReference>
<protein>
    <recommendedName>
        <fullName evidence="3 13">Membrane protein insertase YidC</fullName>
    </recommendedName>
    <alternativeName>
        <fullName evidence="12 13">Foldase YidC</fullName>
    </alternativeName>
    <alternativeName>
        <fullName evidence="11 13">Membrane integrase YidC</fullName>
    </alternativeName>
    <alternativeName>
        <fullName evidence="13">Membrane protein YidC</fullName>
    </alternativeName>
</protein>
<dbReference type="InterPro" id="IPR028053">
    <property type="entry name" value="Membr_insert_YidC_N"/>
</dbReference>
<feature type="transmembrane region" description="Helical" evidence="13">
    <location>
        <begin position="329"/>
        <end position="347"/>
    </location>
</feature>
<name>A0A7V3UZT6_UNCW3</name>
<keyword evidence="8 13" id="KW-1133">Transmembrane helix</keyword>
<comment type="caution">
    <text evidence="16">The sequence shown here is derived from an EMBL/GenBank/DDBJ whole genome shotgun (WGS) entry which is preliminary data.</text>
</comment>
<keyword evidence="5 13" id="KW-1003">Cell membrane</keyword>
<dbReference type="EMBL" id="DTMZ01000063">
    <property type="protein sequence ID" value="HGD12991.1"/>
    <property type="molecule type" value="Genomic_DNA"/>
</dbReference>
<comment type="subunit">
    <text evidence="13">Interacts with the Sec translocase complex via SecD. Specifically interacts with transmembrane segments of nascent integral membrane proteins during membrane integration.</text>
</comment>
<feature type="domain" description="Membrane insertase YidC N-terminal" evidence="15">
    <location>
        <begin position="206"/>
        <end position="315"/>
    </location>
</feature>
<dbReference type="GO" id="GO:0015031">
    <property type="term" value="P:protein transport"/>
    <property type="evidence" value="ECO:0007669"/>
    <property type="project" value="UniProtKB-KW"/>
</dbReference>
<dbReference type="InterPro" id="IPR028055">
    <property type="entry name" value="YidC/Oxa/ALB_C"/>
</dbReference>
<keyword evidence="6 13" id="KW-0812">Transmembrane</keyword>
<evidence type="ECO:0000256" key="10">
    <source>
        <dbReference type="ARBA" id="ARBA00023186"/>
    </source>
</evidence>
<keyword evidence="7 13" id="KW-0653">Protein transport</keyword>
<dbReference type="Pfam" id="PF02096">
    <property type="entry name" value="60KD_IMP"/>
    <property type="match status" value="1"/>
</dbReference>
<dbReference type="PANTHER" id="PTHR12428:SF65">
    <property type="entry name" value="CYTOCHROME C OXIDASE ASSEMBLY PROTEIN COX18, MITOCHONDRIAL"/>
    <property type="match status" value="1"/>
</dbReference>
<evidence type="ECO:0000259" key="14">
    <source>
        <dbReference type="Pfam" id="PF02096"/>
    </source>
</evidence>
<comment type="function">
    <text evidence="13">Required for the insertion and/or proper folding and/or complex formation of integral membrane proteins into the membrane. Involved in integration of membrane proteins that insert both dependently and independently of the Sec translocase complex, as well as at least some lipoproteins. Aids folding of multispanning membrane proteins.</text>
</comment>
<feature type="domain" description="Membrane insertase YidC/Oxa/ALB C-terminal" evidence="14">
    <location>
        <begin position="329"/>
        <end position="520"/>
    </location>
</feature>
<evidence type="ECO:0000259" key="15">
    <source>
        <dbReference type="Pfam" id="PF14849"/>
    </source>
</evidence>
<evidence type="ECO:0000256" key="9">
    <source>
        <dbReference type="ARBA" id="ARBA00023136"/>
    </source>
</evidence>
<dbReference type="NCBIfam" id="TIGR03592">
    <property type="entry name" value="yidC_oxa1_cterm"/>
    <property type="match status" value="1"/>
</dbReference>
<keyword evidence="9 13" id="KW-0472">Membrane</keyword>
<accession>A0A7V3UZT6</accession>
<evidence type="ECO:0000256" key="11">
    <source>
        <dbReference type="ARBA" id="ARBA00033245"/>
    </source>
</evidence>
<comment type="subcellular location">
    <subcellularLocation>
        <location evidence="1">Cell inner membrane</location>
        <topology evidence="1">Multi-pass membrane protein</topology>
    </subcellularLocation>
    <subcellularLocation>
        <location evidence="13">Cell membrane</location>
        <topology evidence="13">Multi-pass membrane protein</topology>
    </subcellularLocation>
</comment>
<evidence type="ECO:0000256" key="7">
    <source>
        <dbReference type="ARBA" id="ARBA00022927"/>
    </source>
</evidence>
<dbReference type="GO" id="GO:0005886">
    <property type="term" value="C:plasma membrane"/>
    <property type="evidence" value="ECO:0007669"/>
    <property type="project" value="UniProtKB-SubCell"/>
</dbReference>
<dbReference type="Gene3D" id="2.70.98.90">
    <property type="match status" value="1"/>
</dbReference>
<dbReference type="HAMAP" id="MF_01810">
    <property type="entry name" value="YidC_type1"/>
    <property type="match status" value="1"/>
</dbReference>
<evidence type="ECO:0000256" key="2">
    <source>
        <dbReference type="ARBA" id="ARBA00010527"/>
    </source>
</evidence>
<gene>
    <name evidence="13 16" type="primary">yidC</name>
    <name evidence="16" type="ORF">ENX16_02790</name>
</gene>
<dbReference type="PRINTS" id="PR00701">
    <property type="entry name" value="60KDINNERMP"/>
</dbReference>
<feature type="transmembrane region" description="Helical" evidence="13">
    <location>
        <begin position="23"/>
        <end position="43"/>
    </location>
</feature>
<dbReference type="InterPro" id="IPR038221">
    <property type="entry name" value="YidC_periplasmic_sf"/>
</dbReference>
<dbReference type="AlphaFoldDB" id="A0A7V3UZT6"/>
<keyword evidence="4 13" id="KW-0813">Transport</keyword>
<evidence type="ECO:0000256" key="3">
    <source>
        <dbReference type="ARBA" id="ARBA00015325"/>
    </source>
</evidence>
<dbReference type="PANTHER" id="PTHR12428">
    <property type="entry name" value="OXA1"/>
    <property type="match status" value="1"/>
</dbReference>
<evidence type="ECO:0000313" key="16">
    <source>
        <dbReference type="EMBL" id="HGD12991.1"/>
    </source>
</evidence>
<evidence type="ECO:0000256" key="4">
    <source>
        <dbReference type="ARBA" id="ARBA00022448"/>
    </source>
</evidence>
<evidence type="ECO:0000256" key="13">
    <source>
        <dbReference type="HAMAP-Rule" id="MF_01810"/>
    </source>
</evidence>
<keyword evidence="10 13" id="KW-0143">Chaperone</keyword>
<evidence type="ECO:0000256" key="8">
    <source>
        <dbReference type="ARBA" id="ARBA00022989"/>
    </source>
</evidence>
<dbReference type="InterPro" id="IPR001708">
    <property type="entry name" value="YidC/ALB3/OXA1/COX18"/>
</dbReference>
<feature type="transmembrane region" description="Helical" evidence="13">
    <location>
        <begin position="480"/>
        <end position="497"/>
    </location>
</feature>
<comment type="similarity">
    <text evidence="2 13">Belongs to the OXA1/ALB3/YidC family. Type 1 subfamily.</text>
</comment>
<evidence type="ECO:0000256" key="6">
    <source>
        <dbReference type="ARBA" id="ARBA00022692"/>
    </source>
</evidence>
<dbReference type="InterPro" id="IPR019998">
    <property type="entry name" value="Membr_insert_YidC"/>
</dbReference>
<organism evidence="16">
    <name type="scientific">candidate division WOR-3 bacterium</name>
    <dbReference type="NCBI Taxonomy" id="2052148"/>
    <lineage>
        <taxon>Bacteria</taxon>
        <taxon>Bacteria division WOR-3</taxon>
    </lineage>
</organism>
<dbReference type="GO" id="GO:0051205">
    <property type="term" value="P:protein insertion into membrane"/>
    <property type="evidence" value="ECO:0007669"/>
    <property type="project" value="TreeGrafter"/>
</dbReference>